<evidence type="ECO:0000256" key="22">
    <source>
        <dbReference type="ARBA" id="ARBA00066810"/>
    </source>
</evidence>
<feature type="domain" description="PHD-type" evidence="27">
    <location>
        <begin position="1546"/>
        <end position="1592"/>
    </location>
</feature>
<dbReference type="eggNOG" id="KOG1081">
    <property type="taxonomic scope" value="Eukaryota"/>
</dbReference>
<dbReference type="OMA" id="CTKTAES"/>
<accession>G1P8A1</accession>
<dbReference type="InterPro" id="IPR047429">
    <property type="entry name" value="PHD3_NSD1"/>
</dbReference>
<evidence type="ECO:0000259" key="29">
    <source>
        <dbReference type="PROSITE" id="PS50812"/>
    </source>
</evidence>
<feature type="region of interest" description="Disordered" evidence="26">
    <location>
        <begin position="1296"/>
        <end position="1345"/>
    </location>
</feature>
<feature type="domain" description="SET" evidence="28">
    <location>
        <begin position="1945"/>
        <end position="2062"/>
    </location>
</feature>
<keyword evidence="33" id="KW-1185">Reference proteome</keyword>
<dbReference type="FunFam" id="2.30.30.140:FF:000004">
    <property type="entry name" value="Histone-lysine N-methyltransferase"/>
    <property type="match status" value="1"/>
</dbReference>
<feature type="region of interest" description="Disordered" evidence="26">
    <location>
        <begin position="636"/>
        <end position="657"/>
    </location>
</feature>
<keyword evidence="6" id="KW-1017">Isopeptide bond</keyword>
<dbReference type="FunFam" id="3.30.40.10:FF:000025">
    <property type="entry name" value="Histone-lysine N-methyltransferase"/>
    <property type="match status" value="1"/>
</dbReference>
<evidence type="ECO:0000256" key="11">
    <source>
        <dbReference type="ARBA" id="ARBA00022723"/>
    </source>
</evidence>
<reference evidence="32 33" key="1">
    <citation type="journal article" date="2011" name="Nature">
        <title>A high-resolution map of human evolutionary constraint using 29 mammals.</title>
        <authorList>
            <person name="Lindblad-Toh K."/>
            <person name="Garber M."/>
            <person name="Zuk O."/>
            <person name="Lin M.F."/>
            <person name="Parker B.J."/>
            <person name="Washietl S."/>
            <person name="Kheradpour P."/>
            <person name="Ernst J."/>
            <person name="Jordan G."/>
            <person name="Mauceli E."/>
            <person name="Ward L.D."/>
            <person name="Lowe C.B."/>
            <person name="Holloway A.K."/>
            <person name="Clamp M."/>
            <person name="Gnerre S."/>
            <person name="Alfoldi J."/>
            <person name="Beal K."/>
            <person name="Chang J."/>
            <person name="Clawson H."/>
            <person name="Cuff J."/>
            <person name="Di Palma F."/>
            <person name="Fitzgerald S."/>
            <person name="Flicek P."/>
            <person name="Guttman M."/>
            <person name="Hubisz M.J."/>
            <person name="Jaffe D.B."/>
            <person name="Jungreis I."/>
            <person name="Kent W.J."/>
            <person name="Kostka D."/>
            <person name="Lara M."/>
            <person name="Martins A.L."/>
            <person name="Massingham T."/>
            <person name="Moltke I."/>
            <person name="Raney B.J."/>
            <person name="Rasmussen M.D."/>
            <person name="Robinson J."/>
            <person name="Stark A."/>
            <person name="Vilella A.J."/>
            <person name="Wen J."/>
            <person name="Xie X."/>
            <person name="Zody M.C."/>
            <person name="Baldwin J."/>
            <person name="Bloom T."/>
            <person name="Chin C.W."/>
            <person name="Heiman D."/>
            <person name="Nicol R."/>
            <person name="Nusbaum C."/>
            <person name="Young S."/>
            <person name="Wilkinson J."/>
            <person name="Worley K.C."/>
            <person name="Kovar C.L."/>
            <person name="Muzny D.M."/>
            <person name="Gibbs R.A."/>
            <person name="Cree A."/>
            <person name="Dihn H.H."/>
            <person name="Fowler G."/>
            <person name="Jhangiani S."/>
            <person name="Joshi V."/>
            <person name="Lee S."/>
            <person name="Lewis L.R."/>
            <person name="Nazareth L.V."/>
            <person name="Okwuonu G."/>
            <person name="Santibanez J."/>
            <person name="Warren W.C."/>
            <person name="Mardis E.R."/>
            <person name="Weinstock G.M."/>
            <person name="Wilson R.K."/>
            <person name="Delehaunty K."/>
            <person name="Dooling D."/>
            <person name="Fronik C."/>
            <person name="Fulton L."/>
            <person name="Fulton B."/>
            <person name="Graves T."/>
            <person name="Minx P."/>
            <person name="Sodergren E."/>
            <person name="Birney E."/>
            <person name="Margulies E.H."/>
            <person name="Herrero J."/>
            <person name="Green E.D."/>
            <person name="Haussler D."/>
            <person name="Siepel A."/>
            <person name="Goldman N."/>
            <person name="Pollard K.S."/>
            <person name="Pedersen J.S."/>
            <person name="Lander E.S."/>
            <person name="Kellis M."/>
        </authorList>
    </citation>
    <scope>NUCLEOTIDE SEQUENCE [LARGE SCALE GENOMIC DNA]</scope>
</reference>
<evidence type="ECO:0000256" key="24">
    <source>
        <dbReference type="ARBA" id="ARBA00081785"/>
    </source>
</evidence>
<dbReference type="InterPro" id="IPR047423">
    <property type="entry name" value="PWWP_NSD1_rpt2"/>
</dbReference>
<feature type="compositionally biased region" description="Basic residues" evidence="26">
    <location>
        <begin position="1157"/>
        <end position="1176"/>
    </location>
</feature>
<feature type="domain" description="PWWP" evidence="29">
    <location>
        <begin position="1759"/>
        <end position="1821"/>
    </location>
</feature>
<feature type="compositionally biased region" description="Low complexity" evidence="26">
    <location>
        <begin position="2337"/>
        <end position="2352"/>
    </location>
</feature>
<dbReference type="Pfam" id="PF00855">
    <property type="entry name" value="PWWP"/>
    <property type="match status" value="2"/>
</dbReference>
<dbReference type="SMART" id="SM00508">
    <property type="entry name" value="PostSET"/>
    <property type="match status" value="1"/>
</dbReference>
<keyword evidence="13 25" id="KW-0863">Zinc-finger</keyword>
<evidence type="ECO:0000256" key="6">
    <source>
        <dbReference type="ARBA" id="ARBA00022499"/>
    </source>
</evidence>
<dbReference type="InterPro" id="IPR047428">
    <property type="entry name" value="PHD2_NSD1"/>
</dbReference>
<dbReference type="InParanoid" id="G1P8A1"/>
<keyword evidence="17" id="KW-0805">Transcription regulation</keyword>
<feature type="domain" description="Post-SET" evidence="30">
    <location>
        <begin position="2069"/>
        <end position="2085"/>
    </location>
</feature>
<dbReference type="Proteomes" id="UP000001074">
    <property type="component" value="Unassembled WGS sequence"/>
</dbReference>
<evidence type="ECO:0000259" key="30">
    <source>
        <dbReference type="PROSITE" id="PS50868"/>
    </source>
</evidence>
<name>G1P8A1_MYOLU</name>
<feature type="domain" description="PWWP" evidence="29">
    <location>
        <begin position="323"/>
        <end position="388"/>
    </location>
</feature>
<dbReference type="Pfam" id="PF17907">
    <property type="entry name" value="AWS"/>
    <property type="match status" value="1"/>
</dbReference>
<feature type="domain" description="PHD-type" evidence="27">
    <location>
        <begin position="1710"/>
        <end position="1754"/>
    </location>
</feature>
<evidence type="ECO:0000259" key="28">
    <source>
        <dbReference type="PROSITE" id="PS50280"/>
    </source>
</evidence>
<evidence type="ECO:0000256" key="7">
    <source>
        <dbReference type="ARBA" id="ARBA00022553"/>
    </source>
</evidence>
<dbReference type="GO" id="GO:0045893">
    <property type="term" value="P:positive regulation of DNA-templated transcription"/>
    <property type="evidence" value="ECO:0007669"/>
    <property type="project" value="Ensembl"/>
</dbReference>
<evidence type="ECO:0000256" key="23">
    <source>
        <dbReference type="ARBA" id="ARBA00080495"/>
    </source>
</evidence>
<evidence type="ECO:0000256" key="2">
    <source>
        <dbReference type="ARBA" id="ARBA00004286"/>
    </source>
</evidence>
<dbReference type="InterPro" id="IPR001965">
    <property type="entry name" value="Znf_PHD"/>
</dbReference>
<dbReference type="STRING" id="59463.ENSMLUP00000006392"/>
<evidence type="ECO:0000256" key="21">
    <source>
        <dbReference type="ARBA" id="ARBA00050654"/>
    </source>
</evidence>
<dbReference type="InterPro" id="IPR000313">
    <property type="entry name" value="PWWP_dom"/>
</dbReference>
<evidence type="ECO:0000256" key="15">
    <source>
        <dbReference type="ARBA" id="ARBA00022843"/>
    </source>
</evidence>
<dbReference type="PROSITE" id="PS51215">
    <property type="entry name" value="AWS"/>
    <property type="match status" value="1"/>
</dbReference>
<dbReference type="CDD" id="cd15648">
    <property type="entry name" value="PHD1_NSD1_2"/>
    <property type="match status" value="1"/>
</dbReference>
<evidence type="ECO:0000256" key="16">
    <source>
        <dbReference type="ARBA" id="ARBA00022853"/>
    </source>
</evidence>
<evidence type="ECO:0000256" key="14">
    <source>
        <dbReference type="ARBA" id="ARBA00022833"/>
    </source>
</evidence>
<dbReference type="FunFam" id="3.30.40.10:FF:000106">
    <property type="entry name" value="Histone-lysine N-methyltransferase"/>
    <property type="match status" value="1"/>
</dbReference>
<dbReference type="FunFam" id="2.170.270.10:FF:000002">
    <property type="entry name" value="Histone-lysine N-methyltransferase"/>
    <property type="match status" value="1"/>
</dbReference>
<keyword evidence="7" id="KW-0597">Phosphoprotein</keyword>
<dbReference type="EC" id="2.1.1.357" evidence="22"/>
<dbReference type="Gene3D" id="2.170.270.10">
    <property type="entry name" value="SET domain"/>
    <property type="match status" value="1"/>
</dbReference>
<dbReference type="GO" id="GO:0032259">
    <property type="term" value="P:methylation"/>
    <property type="evidence" value="ECO:0007669"/>
    <property type="project" value="UniProtKB-KW"/>
</dbReference>
<evidence type="ECO:0000256" key="8">
    <source>
        <dbReference type="ARBA" id="ARBA00022603"/>
    </source>
</evidence>
<dbReference type="SUPFAM" id="SSF57903">
    <property type="entry name" value="FYVE/PHD zinc finger"/>
    <property type="match status" value="3"/>
</dbReference>
<dbReference type="PROSITE" id="PS50016">
    <property type="entry name" value="ZF_PHD_2"/>
    <property type="match status" value="2"/>
</dbReference>
<evidence type="ECO:0000256" key="13">
    <source>
        <dbReference type="ARBA" id="ARBA00022771"/>
    </source>
</evidence>
<dbReference type="InterPro" id="IPR041306">
    <property type="entry name" value="C5HCH"/>
</dbReference>
<dbReference type="InterPro" id="IPR001214">
    <property type="entry name" value="SET_dom"/>
</dbReference>
<dbReference type="GO" id="GO:0050681">
    <property type="term" value="F:nuclear androgen receptor binding"/>
    <property type="evidence" value="ECO:0007669"/>
    <property type="project" value="Ensembl"/>
</dbReference>
<feature type="domain" description="AWS" evidence="31">
    <location>
        <begin position="1893"/>
        <end position="1943"/>
    </location>
</feature>
<evidence type="ECO:0000256" key="26">
    <source>
        <dbReference type="SAM" id="MobiDB-lite"/>
    </source>
</evidence>
<dbReference type="FunFam" id="2.30.30.140:FF:000059">
    <property type="entry name" value="Histone-lysine N-methyltransferase"/>
    <property type="match status" value="1"/>
</dbReference>
<feature type="region of interest" description="Disordered" evidence="26">
    <location>
        <begin position="1065"/>
        <end position="1089"/>
    </location>
</feature>
<feature type="compositionally biased region" description="Polar residues" evidence="26">
    <location>
        <begin position="2679"/>
        <end position="2691"/>
    </location>
</feature>
<keyword evidence="18" id="KW-0010">Activator</keyword>
<evidence type="ECO:0000256" key="3">
    <source>
        <dbReference type="ARBA" id="ARBA00018028"/>
    </source>
</evidence>
<dbReference type="GeneTree" id="ENSGT00940000155027"/>
<evidence type="ECO:0000313" key="32">
    <source>
        <dbReference type="Ensembl" id="ENSMLUP00000006392.2"/>
    </source>
</evidence>
<dbReference type="Ensembl" id="ENSMLUT00000006991.2">
    <property type="protein sequence ID" value="ENSMLUP00000006392.2"/>
    <property type="gene ID" value="ENSMLUG00000006970.2"/>
</dbReference>
<dbReference type="InterPro" id="IPR047430">
    <property type="entry name" value="PHD4_NSD1"/>
</dbReference>
<dbReference type="InterPro" id="IPR047432">
    <property type="entry name" value="PHD5_NSD1"/>
</dbReference>
<dbReference type="SUPFAM" id="SSF82199">
    <property type="entry name" value="SET domain"/>
    <property type="match status" value="1"/>
</dbReference>
<dbReference type="CDD" id="cd20161">
    <property type="entry name" value="PWWP_NSD1_rpt1"/>
    <property type="match status" value="1"/>
</dbReference>
<evidence type="ECO:0000256" key="4">
    <source>
        <dbReference type="ARBA" id="ARBA00022454"/>
    </source>
</evidence>
<dbReference type="Pfam" id="PF17982">
    <property type="entry name" value="C5HCH"/>
    <property type="match status" value="1"/>
</dbReference>
<feature type="compositionally biased region" description="Acidic residues" evidence="26">
    <location>
        <begin position="1138"/>
        <end position="1148"/>
    </location>
</feature>
<keyword evidence="15" id="KW-0832">Ubl conjugation</keyword>
<feature type="region of interest" description="Disordered" evidence="26">
    <location>
        <begin position="278"/>
        <end position="311"/>
    </location>
</feature>
<dbReference type="SMART" id="SM00317">
    <property type="entry name" value="SET"/>
    <property type="match status" value="1"/>
</dbReference>
<dbReference type="FunCoup" id="G1P8A1">
    <property type="interactions" value="3106"/>
</dbReference>
<feature type="compositionally biased region" description="Basic and acidic residues" evidence="26">
    <location>
        <begin position="236"/>
        <end position="248"/>
    </location>
</feature>
<dbReference type="GO" id="GO:0005694">
    <property type="term" value="C:chromosome"/>
    <property type="evidence" value="ECO:0007669"/>
    <property type="project" value="UniProtKB-SubCell"/>
</dbReference>
<keyword evidence="4" id="KW-0158">Chromosome</keyword>
<evidence type="ECO:0000256" key="12">
    <source>
        <dbReference type="ARBA" id="ARBA00022737"/>
    </source>
</evidence>
<dbReference type="Pfam" id="PF23011">
    <property type="entry name" value="PHD-1st_NSD"/>
    <property type="match status" value="1"/>
</dbReference>
<dbReference type="PROSITE" id="PS50280">
    <property type="entry name" value="SET"/>
    <property type="match status" value="1"/>
</dbReference>
<dbReference type="CDD" id="cd15659">
    <property type="entry name" value="PHD5_NSD1"/>
    <property type="match status" value="1"/>
</dbReference>
<feature type="region of interest" description="Disordered" evidence="26">
    <location>
        <begin position="2597"/>
        <end position="2636"/>
    </location>
</feature>
<feature type="compositionally biased region" description="Polar residues" evidence="26">
    <location>
        <begin position="1322"/>
        <end position="1338"/>
    </location>
</feature>
<feature type="compositionally biased region" description="Basic and acidic residues" evidence="26">
    <location>
        <begin position="2285"/>
        <end position="2301"/>
    </location>
</feature>
<feature type="compositionally biased region" description="Basic and acidic residues" evidence="26">
    <location>
        <begin position="1112"/>
        <end position="1137"/>
    </location>
</feature>
<dbReference type="EMBL" id="AAPE02001258">
    <property type="status" value="NOT_ANNOTATED_CDS"/>
    <property type="molecule type" value="Genomic_DNA"/>
</dbReference>
<keyword evidence="12" id="KW-0677">Repeat</keyword>
<dbReference type="SMART" id="SM00249">
    <property type="entry name" value="PHD"/>
    <property type="match status" value="5"/>
</dbReference>
<dbReference type="PROSITE" id="PS50868">
    <property type="entry name" value="POST_SET"/>
    <property type="match status" value="1"/>
</dbReference>
<evidence type="ECO:0000256" key="1">
    <source>
        <dbReference type="ARBA" id="ARBA00004123"/>
    </source>
</evidence>
<evidence type="ECO:0000256" key="20">
    <source>
        <dbReference type="ARBA" id="ARBA00023242"/>
    </source>
</evidence>
<keyword evidence="14" id="KW-0862">Zinc</keyword>
<dbReference type="Pfam" id="PF00856">
    <property type="entry name" value="SET"/>
    <property type="match status" value="1"/>
</dbReference>
<evidence type="ECO:0000256" key="10">
    <source>
        <dbReference type="ARBA" id="ARBA00022691"/>
    </source>
</evidence>
<dbReference type="InterPro" id="IPR047426">
    <property type="entry name" value="PHD1_NSD1_2"/>
</dbReference>
<protein>
    <recommendedName>
        <fullName evidence="3">Histone-lysine N-methyltransferase, H3 lysine-36 specific</fullName>
        <ecNumber evidence="22">2.1.1.357</ecNumber>
    </recommendedName>
    <alternativeName>
        <fullName evidence="23">H3-K36-HMTase</fullName>
    </alternativeName>
    <alternativeName>
        <fullName evidence="24">Nuclear receptor-binding SET domain-containing protein 1</fullName>
    </alternativeName>
</protein>
<evidence type="ECO:0000259" key="31">
    <source>
        <dbReference type="PROSITE" id="PS51215"/>
    </source>
</evidence>
<dbReference type="Gene3D" id="3.30.40.10">
    <property type="entry name" value="Zinc/RING finger domain, C3HC4 (zinc finger)"/>
    <property type="match status" value="4"/>
</dbReference>
<feature type="region of interest" description="Disordered" evidence="26">
    <location>
        <begin position="2216"/>
        <end position="2426"/>
    </location>
</feature>
<organism evidence="32 33">
    <name type="scientific">Myotis lucifugus</name>
    <name type="common">Little brown bat</name>
    <dbReference type="NCBI Taxonomy" id="59463"/>
    <lineage>
        <taxon>Eukaryota</taxon>
        <taxon>Metazoa</taxon>
        <taxon>Chordata</taxon>
        <taxon>Craniata</taxon>
        <taxon>Vertebrata</taxon>
        <taxon>Euteleostomi</taxon>
        <taxon>Mammalia</taxon>
        <taxon>Eutheria</taxon>
        <taxon>Laurasiatheria</taxon>
        <taxon>Chiroptera</taxon>
        <taxon>Yangochiroptera</taxon>
        <taxon>Vespertilionidae</taxon>
        <taxon>Myotis</taxon>
    </lineage>
</organism>
<dbReference type="InterPro" id="IPR013083">
    <property type="entry name" value="Znf_RING/FYVE/PHD"/>
</dbReference>
<dbReference type="FunFam" id="3.30.40.10:FF:000201">
    <property type="entry name" value="Histone-lysine N-methyltransferase"/>
    <property type="match status" value="1"/>
</dbReference>
<keyword evidence="20" id="KW-0539">Nucleus</keyword>
<keyword evidence="9" id="KW-0808">Transferase</keyword>
<dbReference type="PROSITE" id="PS50812">
    <property type="entry name" value="PWWP"/>
    <property type="match status" value="2"/>
</dbReference>
<dbReference type="InterPro" id="IPR011011">
    <property type="entry name" value="Znf_FYVE_PHD"/>
</dbReference>
<keyword evidence="8" id="KW-0489">Methyltransferase</keyword>
<dbReference type="CDD" id="cd15656">
    <property type="entry name" value="PHD4_NSD1"/>
    <property type="match status" value="1"/>
</dbReference>
<dbReference type="InterPro" id="IPR006560">
    <property type="entry name" value="AWS_dom"/>
</dbReference>
<dbReference type="Gene3D" id="2.30.30.140">
    <property type="match status" value="2"/>
</dbReference>
<keyword evidence="19" id="KW-0804">Transcription</keyword>
<sequence>MDQTSELPRRNCLLPFSNPVNLDAPEDKDSPFGNGQSTFSEPLNECTMQLSTASGTSQNAYGQDSPSCYIPLRKLQDLASMINVEYLNGSADGSESFQDPEKSDSRAQSPIVCTSLSPGGPTALAMKQEPSCNNSPELQVKVTKTVKNGFLHFENFTCVDDADVDSEMDPEQPVTEDESIEEIFEETQTNATCNYEPKSENGVDVAMGNEQDSTPESRHGAVKSPFLPLAPQTETQKNKQRNEVDGSNEKASLLPAPFSLGDTNVTIEEQLNSVNLSFQDDPDSSTSTLGNMLELPGTSSSSTSQELPFCQPKKKSTPLKYEVGDLIWAKFKRRPWWPCRICSDPLINTHSKMKVSNRRPYRQYYVEAFGDPSERAWVAGKAIVMFEGRHQFEELPVLRRRGKQKEKGYRHKVPQKILSKWEASVGLAEQYDVPKGSKNRKCVSSSIKLDSEEDMPFEDCTNDPESEHDLLLNGCLKSLAFDSEHSADEKEKPCAKSRVRKSTDNPKRTCVKKGHMQFETNKEERRGKIPENLGINFISGDVSDKQASNELSRIANSLTGASTAPGSFLFSSCAKNPAKKEFETSNCDSLLGLSEGALISKRSGEKKKLQRGLVCSSKVQLCYIKAGDEEKRSDSISICTTSDDGSSDLDPIDHSSESDNSVLEITDAFDRTENMLSLQKNEKVKYSRYPATNTKVKAKQKSLITSSLTDHLTDCTKTAESGTETSQVNLSDFKVSTLVRKPQMDFRNDGFSTKFNTPSSICSENSLIKGGATNQTLLHSKSKQPKIRSIKCKHKENPVVEPPVTNEDCSLKCCSSDTKGSPLASISKSGKGDGLKLLSNMHEKTRDSNDIETAVVKHVLSELKELSYRSLSEDVSESGTSKPSKPLLFSSASSQNHIPIEPDYKFSTLLMMLKDMHDSKTKEQRLMTAQNLVSYRSPGLGDCSTSSPLGTSKVLVSGASNHNSEKNGDGTQDPVYPSPSGGDSALSGELSASLPGLVSDRRDLPASGKSRSNCVTRRNCGRSKPSKLQDAFSGQMGKNTANHRALKTERKRKLNQVPAVIPEAALPGDRQNAASENGSLGGGAEDPAKEEPLQLMGHLTSEDSAHFSDVHFDNKVNQSEPDKTEKGSIFENRKGPELDSEMNSENDEPSGVNQVVPKKRWQRLNQRRTKPRKRTNRFREKENSEGSFGVSLSADSVKKGGEFPEHRPSPSTNILEDVLTDPNHTGHLDSVGPLLNVCDKSGANTEEMEKEPGIPTLTPQPELPEPAVRSEKKRLRKPSKWLLEYTEEYDQIFAPKKKQKKVQEQVHKVSSRCEEENLLARSRSNAQNKQVDENSLISTKEEPPVLEREAPFLEGPLSHSELGGGHAELPQLTLSVPVALEVSPRPPLKSEELLVKTPGNYESKRQRKPTKKLLESNDLDPGFMPKKGDIGLSKKCYDAGHLENNIAESCGASHSKKFGGVIGTTKIFDKPRRRKRQRHAIAKMHCKRVKNEDSSRETPGSEGELMTHRMAASLKEAVEEGIENDHGMPASKKLQGERGGGAALKENVCQNCEKLGELLLCEAQCCGAFHLECLGLTEMPRGKFICNECRTGIHTCFVCKQSGEDVKRCLLPLCGKFYHEECVQKYPPTVMQNKGFRCSLHICITCHAANPASVSASKGRLMRCVRCPVAYHANDFCLAAGSKILASNSIICPNHFTPRRGCRNHEHVNVSWCFVCSEGGSLLCCDSCPAAFHRECLNIDIPEGNWYCNDCKAGKKPHYREIVWVKVGRYRWWPAEICHPRAVPSNIDKMRHDVGEFPVLFFGSNDYLWTHQARVFPYMEGDVSSKDKMGKGVDGTYKKALQEAAARFEELKAQKELRQLQEDRKNDKKPPPYKHIKVNRPIGRVQIFTADLSEIPRCNCKATDDNPCGIDSECINRMLLYECHPTVCPAGGRCQNQCFTKRQYPEVEIFRTLQRGWGLRTKTDIKKGEFVNEYVGELIDEEECRARIRYAQEHDITNFYMLTLDKDRIIDAGPKGNYARFMNHCCQPNCETQKWSVNGDTRVGLFALSDIKAGTELTFNYNLECLGNGKTVCKCGAPNCSGFLGVRPKNQPIATEEKSKKFKKKQQGKRRSQGEITKEREDECFSCGDAGQLVSCKKPGCPKVYHADCLNLTKRPAGKWECPWHQCDICGKEAASFCEMCPSSFCKQHREGMLFISKLDGRLSCTEHDPCGPNPLEPGEIREYVPPPVPLTPGPNTHVAEQQSSGVAAQGPKMLDKPPAEANQTLSLSKKTLAGTCQRPPPPERPPDRTDSRPQPVERVRTLAGSGAKPQSLVSSQKSLDRPSIVGGPRTQLSDKPSPVTGPSSSPSVRSQPLERPLGAADPRLDKSIGAASPRPQSLEKTPVPTVLRLPPSDRLLVTSSPKPQTSDRSPDKSHTSLTQRFPPPDKVLSAVVQTLVAKEKALRPVDQNTQSKNRAALVMDLIDLTSRQKERAASPHEATPQADEKMPVLESSSWLASKGLGQMSRAVERGSVSEPVLQPPGKAVAPLEHPWQAVKSLTQARLLSPSPAKAFLYESATQAAGRAPAGAEQIPGPPSQALGLVKQVKQMAGGHQVPGLVAKSGQSFRPLGKAPSSLSTEEKKLATTEQSPWALGKTSPGPGLWPMLAGHTLASSCWSSGSTQTLAQTCWSLGRGQDPKPEQNTFPTLNQAPSSHKYAESEQK</sequence>
<dbReference type="InterPro" id="IPR055197">
    <property type="entry name" value="PHDvar_NSD"/>
</dbReference>
<dbReference type="HOGENOM" id="CLU_000756_0_0_1"/>
<dbReference type="FunFam" id="3.30.40.10:FF:000093">
    <property type="entry name" value="Histone-lysine N-methyltransferase"/>
    <property type="match status" value="1"/>
</dbReference>
<evidence type="ECO:0000256" key="25">
    <source>
        <dbReference type="PROSITE-ProRule" id="PRU00146"/>
    </source>
</evidence>
<dbReference type="Pfam" id="PF00628">
    <property type="entry name" value="PHD"/>
    <property type="match status" value="1"/>
</dbReference>
<feature type="compositionally biased region" description="Polar residues" evidence="26">
    <location>
        <begin position="278"/>
        <end position="290"/>
    </location>
</feature>
<feature type="compositionally biased region" description="Basic residues" evidence="26">
    <location>
        <begin position="2100"/>
        <end position="2111"/>
    </location>
</feature>
<feature type="region of interest" description="Disordered" evidence="26">
    <location>
        <begin position="487"/>
        <end position="508"/>
    </location>
</feature>
<keyword evidence="5" id="KW-0678">Repressor</keyword>
<dbReference type="CDD" id="cd20164">
    <property type="entry name" value="PWWP_NSD1_rpt2"/>
    <property type="match status" value="1"/>
</dbReference>
<dbReference type="CDD" id="cd15650">
    <property type="entry name" value="PHD2_NSD1"/>
    <property type="match status" value="1"/>
</dbReference>
<dbReference type="PROSITE" id="PS01359">
    <property type="entry name" value="ZF_PHD_1"/>
    <property type="match status" value="1"/>
</dbReference>
<dbReference type="EMBL" id="AAPE02001257">
    <property type="status" value="NOT_ANNOTATED_CDS"/>
    <property type="molecule type" value="Genomic_DNA"/>
</dbReference>
<dbReference type="InterPro" id="IPR055198">
    <property type="entry name" value="NSD_PHD"/>
</dbReference>
<evidence type="ECO:0000259" key="27">
    <source>
        <dbReference type="PROSITE" id="PS50016"/>
    </source>
</evidence>
<keyword evidence="16" id="KW-0156">Chromatin regulator</keyword>
<dbReference type="GO" id="GO:0003712">
    <property type="term" value="F:transcription coregulator activity"/>
    <property type="evidence" value="ECO:0007669"/>
    <property type="project" value="Ensembl"/>
</dbReference>
<feature type="compositionally biased region" description="Polar residues" evidence="26">
    <location>
        <begin position="2398"/>
        <end position="2408"/>
    </location>
</feature>
<evidence type="ECO:0000256" key="17">
    <source>
        <dbReference type="ARBA" id="ARBA00023015"/>
    </source>
</evidence>
<evidence type="ECO:0000313" key="33">
    <source>
        <dbReference type="Proteomes" id="UP000001074"/>
    </source>
</evidence>
<dbReference type="PANTHER" id="PTHR22884">
    <property type="entry name" value="SET DOMAIN PROTEINS"/>
    <property type="match status" value="1"/>
</dbReference>
<feature type="region of interest" description="Disordered" evidence="26">
    <location>
        <begin position="1112"/>
        <end position="1276"/>
    </location>
</feature>
<evidence type="ECO:0000256" key="18">
    <source>
        <dbReference type="ARBA" id="ARBA00023159"/>
    </source>
</evidence>
<reference evidence="32" key="2">
    <citation type="submission" date="2025-08" db="UniProtKB">
        <authorList>
            <consortium name="Ensembl"/>
        </authorList>
    </citation>
    <scope>IDENTIFICATION</scope>
</reference>
<dbReference type="InterPro" id="IPR046341">
    <property type="entry name" value="SET_dom_sf"/>
</dbReference>
<dbReference type="SUPFAM" id="SSF63748">
    <property type="entry name" value="Tudor/PWWP/MBT"/>
    <property type="match status" value="2"/>
</dbReference>
<dbReference type="InterPro" id="IPR019786">
    <property type="entry name" value="Zinc_finger_PHD-type_CS"/>
</dbReference>
<feature type="region of interest" description="Disordered" evidence="26">
    <location>
        <begin position="1"/>
        <end position="41"/>
    </location>
</feature>
<feature type="region of interest" description="Disordered" evidence="26">
    <location>
        <begin position="2669"/>
        <end position="2701"/>
    </location>
</feature>
<keyword evidence="11" id="KW-0479">Metal-binding</keyword>
<feature type="compositionally biased region" description="Basic and acidic residues" evidence="26">
    <location>
        <begin position="1196"/>
        <end position="1208"/>
    </location>
</feature>
<dbReference type="GO" id="GO:0005654">
    <property type="term" value="C:nucleoplasm"/>
    <property type="evidence" value="ECO:0007669"/>
    <property type="project" value="UniProtKB-ARBA"/>
</dbReference>
<dbReference type="GO" id="GO:0008270">
    <property type="term" value="F:zinc ion binding"/>
    <property type="evidence" value="ECO:0007669"/>
    <property type="project" value="UniProtKB-KW"/>
</dbReference>
<dbReference type="InterPro" id="IPR047433">
    <property type="entry name" value="SET_NSD1"/>
</dbReference>
<dbReference type="Pfam" id="PF22908">
    <property type="entry name" value="PHD_NSD"/>
    <property type="match status" value="1"/>
</dbReference>
<dbReference type="GO" id="GO:0140954">
    <property type="term" value="F:histone H3K36 dimethyltransferase activity"/>
    <property type="evidence" value="ECO:0007669"/>
    <property type="project" value="UniProtKB-EC"/>
</dbReference>
<dbReference type="SMART" id="SM00570">
    <property type="entry name" value="AWS"/>
    <property type="match status" value="1"/>
</dbReference>
<dbReference type="InterPro" id="IPR059153">
    <property type="entry name" value="NSD_PHD-1st"/>
</dbReference>
<dbReference type="InterPro" id="IPR050777">
    <property type="entry name" value="SET2_Histone-Lys_MeTrsfase"/>
</dbReference>
<dbReference type="GO" id="GO:0000978">
    <property type="term" value="F:RNA polymerase II cis-regulatory region sequence-specific DNA binding"/>
    <property type="evidence" value="ECO:0007669"/>
    <property type="project" value="Ensembl"/>
</dbReference>
<evidence type="ECO:0000256" key="5">
    <source>
        <dbReference type="ARBA" id="ARBA00022491"/>
    </source>
</evidence>
<dbReference type="Pfam" id="PF23004">
    <property type="entry name" value="PHDvar_NSD"/>
    <property type="match status" value="1"/>
</dbReference>
<dbReference type="SMART" id="SM00293">
    <property type="entry name" value="PWWP"/>
    <property type="match status" value="2"/>
</dbReference>
<evidence type="ECO:0000256" key="19">
    <source>
        <dbReference type="ARBA" id="ARBA00023163"/>
    </source>
</evidence>
<dbReference type="InterPro" id="IPR003616">
    <property type="entry name" value="Post-SET_dom"/>
</dbReference>
<feature type="region of interest" description="Disordered" evidence="26">
    <location>
        <begin position="206"/>
        <end position="257"/>
    </location>
</feature>
<feature type="region of interest" description="Disordered" evidence="26">
    <location>
        <begin position="937"/>
        <end position="1040"/>
    </location>
</feature>
<dbReference type="InterPro" id="IPR019787">
    <property type="entry name" value="Znf_PHD-finger"/>
</dbReference>
<keyword evidence="10" id="KW-0949">S-adenosyl-L-methionine</keyword>
<gene>
    <name evidence="32" type="primary">NSD1</name>
</gene>
<feature type="compositionally biased region" description="Basic and acidic residues" evidence="26">
    <location>
        <begin position="1301"/>
        <end position="1315"/>
    </location>
</feature>
<dbReference type="EMBL" id="AAPE02001259">
    <property type="status" value="NOT_ANNOTATED_CDS"/>
    <property type="molecule type" value="Genomic_DNA"/>
</dbReference>
<feature type="region of interest" description="Disordered" evidence="26">
    <location>
        <begin position="2094"/>
        <end position="2115"/>
    </location>
</feature>
<comment type="subcellular location">
    <subcellularLocation>
        <location evidence="2">Chromosome</location>
    </subcellularLocation>
    <subcellularLocation>
        <location evidence="1">Nucleus</location>
    </subcellularLocation>
</comment>
<comment type="catalytic activity">
    <reaction evidence="21">
        <text>L-lysyl(36)-[histone H3] + 2 S-adenosyl-L-methionine = N(6),N(6)-dimethyl-L-lysyl(36)-[histone H3] + 2 S-adenosyl-L-homocysteine + 2 H(+)</text>
        <dbReference type="Rhea" id="RHEA:60308"/>
        <dbReference type="Rhea" id="RHEA-COMP:9785"/>
        <dbReference type="Rhea" id="RHEA-COMP:9787"/>
        <dbReference type="ChEBI" id="CHEBI:15378"/>
        <dbReference type="ChEBI" id="CHEBI:29969"/>
        <dbReference type="ChEBI" id="CHEBI:57856"/>
        <dbReference type="ChEBI" id="CHEBI:59789"/>
        <dbReference type="ChEBI" id="CHEBI:61976"/>
        <dbReference type="EC" id="2.1.1.357"/>
    </reaction>
</comment>
<reference evidence="32" key="3">
    <citation type="submission" date="2025-09" db="UniProtKB">
        <authorList>
            <consortium name="Ensembl"/>
        </authorList>
    </citation>
    <scope>IDENTIFICATION</scope>
</reference>
<feature type="compositionally biased region" description="Polar residues" evidence="26">
    <location>
        <begin position="297"/>
        <end position="306"/>
    </location>
</feature>
<dbReference type="CDD" id="cd15653">
    <property type="entry name" value="PHD3_NSD1"/>
    <property type="match status" value="1"/>
</dbReference>
<proteinExistence type="predicted"/>
<feature type="region of interest" description="Disordered" evidence="26">
    <location>
        <begin position="2468"/>
        <end position="2525"/>
    </location>
</feature>
<dbReference type="CDD" id="cd19210">
    <property type="entry name" value="SET_NSD1"/>
    <property type="match status" value="1"/>
</dbReference>
<evidence type="ECO:0000256" key="9">
    <source>
        <dbReference type="ARBA" id="ARBA00022679"/>
    </source>
</evidence>